<sequence length="115" mass="12868">MFEVEKEYQDGPPSIEANIDRKFQNSADVMFPSSSLKHTIGKPYMTVIPFYKSGTVTIEGKSVDIGSCYDVYGWCKLEISNNGKLGAFIMLDVQFNNAFVTILSRITCGKPFHVN</sequence>
<evidence type="ECO:0000313" key="1">
    <source>
        <dbReference type="EMBL" id="OJD19458.1"/>
    </source>
</evidence>
<organism evidence="1 2">
    <name type="scientific">Blastomyces percursus</name>
    <dbReference type="NCBI Taxonomy" id="1658174"/>
    <lineage>
        <taxon>Eukaryota</taxon>
        <taxon>Fungi</taxon>
        <taxon>Dikarya</taxon>
        <taxon>Ascomycota</taxon>
        <taxon>Pezizomycotina</taxon>
        <taxon>Eurotiomycetes</taxon>
        <taxon>Eurotiomycetidae</taxon>
        <taxon>Onygenales</taxon>
        <taxon>Ajellomycetaceae</taxon>
        <taxon>Blastomyces</taxon>
    </lineage>
</organism>
<name>A0A1J9PU89_9EURO</name>
<comment type="caution">
    <text evidence="1">The sequence shown here is derived from an EMBL/GenBank/DDBJ whole genome shotgun (WGS) entry which is preliminary data.</text>
</comment>
<dbReference type="OrthoDB" id="4303527at2759"/>
<protein>
    <submittedName>
        <fullName evidence="1">Uncharacterized protein</fullName>
    </submittedName>
</protein>
<dbReference type="Proteomes" id="UP000242791">
    <property type="component" value="Unassembled WGS sequence"/>
</dbReference>
<accession>A0A1J9PU89</accession>
<dbReference type="AlphaFoldDB" id="A0A1J9PU89"/>
<evidence type="ECO:0000313" key="2">
    <source>
        <dbReference type="Proteomes" id="UP000242791"/>
    </source>
</evidence>
<dbReference type="EMBL" id="LGTZ01002109">
    <property type="protein sequence ID" value="OJD19458.1"/>
    <property type="molecule type" value="Genomic_DNA"/>
</dbReference>
<reference evidence="1 2" key="1">
    <citation type="submission" date="2015-08" db="EMBL/GenBank/DDBJ databases">
        <title>Emmonsia species relationships and genome sequence.</title>
        <authorList>
            <person name="Cuomo C.A."/>
            <person name="Schwartz I.S."/>
            <person name="Kenyon C."/>
            <person name="De Hoog G.S."/>
            <person name="Govender N.P."/>
            <person name="Botha A."/>
            <person name="Moreno L."/>
            <person name="De Vries M."/>
            <person name="Munoz J.F."/>
            <person name="Stielow J.B."/>
        </authorList>
    </citation>
    <scope>NUCLEOTIDE SEQUENCE [LARGE SCALE GENOMIC DNA]</scope>
    <source>
        <strain evidence="1 2">EI222</strain>
    </source>
</reference>
<gene>
    <name evidence="1" type="ORF">ACJ73_08641</name>
</gene>
<dbReference type="VEuPathDB" id="FungiDB:ACJ73_08641"/>
<proteinExistence type="predicted"/>
<keyword evidence="2" id="KW-1185">Reference proteome</keyword>